<sequence>MSVFDAYRITSPYGPRTSPITGKPEKHTGIDLVKKIGGPNAPIEAFVAGKVTWAKEVPAGVSGTGFGGFGLVVGILDKYGALHMYAHLHDALVKLGEQVKAGQVIGHQGRTGKSTGEHLHYEVRRKGTAPCGGYGSDTEPTEYLVDYFNKEPKQAPAMTLEASLQKLASLGVMKSPDYWRNVAAGQEEANPAYLATLYKNMAKALGRPTDCLETALAVMQAKGVINSPQYWANAANSQKKPEPKYVAQLLINLATKL</sequence>
<dbReference type="AlphaFoldDB" id="A0A938Y2H7"/>
<comment type="caution">
    <text evidence="2">The sequence shown here is derived from an EMBL/GenBank/DDBJ whole genome shotgun (WGS) entry which is preliminary data.</text>
</comment>
<evidence type="ECO:0000313" key="3">
    <source>
        <dbReference type="Proteomes" id="UP000717624"/>
    </source>
</evidence>
<dbReference type="InterPro" id="IPR050570">
    <property type="entry name" value="Cell_wall_metabolism_enzyme"/>
</dbReference>
<dbReference type="SUPFAM" id="SSF51261">
    <property type="entry name" value="Duplicated hybrid motif"/>
    <property type="match status" value="1"/>
</dbReference>
<protein>
    <recommendedName>
        <fullName evidence="1">M23ase beta-sheet core domain-containing protein</fullName>
    </recommendedName>
</protein>
<organism evidence="2 3">
    <name type="scientific">Brevibacillus fulvus</name>
    <dbReference type="NCBI Taxonomy" id="1125967"/>
    <lineage>
        <taxon>Bacteria</taxon>
        <taxon>Bacillati</taxon>
        <taxon>Bacillota</taxon>
        <taxon>Bacilli</taxon>
        <taxon>Bacillales</taxon>
        <taxon>Paenibacillaceae</taxon>
        <taxon>Brevibacillus</taxon>
    </lineage>
</organism>
<dbReference type="EMBL" id="JAFBEB010000010">
    <property type="protein sequence ID" value="MBM7591194.1"/>
    <property type="molecule type" value="Genomic_DNA"/>
</dbReference>
<name>A0A938Y2H7_9BACL</name>
<dbReference type="RefSeq" id="WP_204518928.1">
    <property type="nucleotide sequence ID" value="NZ_BAABIN010000012.1"/>
</dbReference>
<evidence type="ECO:0000313" key="2">
    <source>
        <dbReference type="EMBL" id="MBM7591194.1"/>
    </source>
</evidence>
<proteinExistence type="predicted"/>
<dbReference type="Gene3D" id="2.70.70.10">
    <property type="entry name" value="Glucose Permease (Domain IIA)"/>
    <property type="match status" value="1"/>
</dbReference>
<reference evidence="2" key="1">
    <citation type="submission" date="2021-01" db="EMBL/GenBank/DDBJ databases">
        <title>Genomic Encyclopedia of Type Strains, Phase IV (KMG-IV): sequencing the most valuable type-strain genomes for metagenomic binning, comparative biology and taxonomic classification.</title>
        <authorList>
            <person name="Goeker M."/>
        </authorList>
    </citation>
    <scope>NUCLEOTIDE SEQUENCE</scope>
    <source>
        <strain evidence="2">DSM 25523</strain>
    </source>
</reference>
<dbReference type="Pfam" id="PF01551">
    <property type="entry name" value="Peptidase_M23"/>
    <property type="match status" value="1"/>
</dbReference>
<dbReference type="InterPro" id="IPR011055">
    <property type="entry name" value="Dup_hybrid_motif"/>
</dbReference>
<evidence type="ECO:0000259" key="1">
    <source>
        <dbReference type="Pfam" id="PF01551"/>
    </source>
</evidence>
<dbReference type="PANTHER" id="PTHR21666:SF270">
    <property type="entry name" value="MUREIN HYDROLASE ACTIVATOR ENVC"/>
    <property type="match status" value="1"/>
</dbReference>
<dbReference type="PANTHER" id="PTHR21666">
    <property type="entry name" value="PEPTIDASE-RELATED"/>
    <property type="match status" value="1"/>
</dbReference>
<dbReference type="CDD" id="cd12797">
    <property type="entry name" value="M23_peptidase"/>
    <property type="match status" value="1"/>
</dbReference>
<dbReference type="Proteomes" id="UP000717624">
    <property type="component" value="Unassembled WGS sequence"/>
</dbReference>
<gene>
    <name evidence="2" type="ORF">JOD01_002821</name>
</gene>
<feature type="domain" description="M23ase beta-sheet core" evidence="1">
    <location>
        <begin position="26"/>
        <end position="128"/>
    </location>
</feature>
<dbReference type="InterPro" id="IPR016047">
    <property type="entry name" value="M23ase_b-sheet_dom"/>
</dbReference>
<accession>A0A938Y2H7</accession>
<keyword evidence="3" id="KW-1185">Reference proteome</keyword>
<dbReference type="GO" id="GO:0004222">
    <property type="term" value="F:metalloendopeptidase activity"/>
    <property type="evidence" value="ECO:0007669"/>
    <property type="project" value="TreeGrafter"/>
</dbReference>